<evidence type="ECO:0000313" key="2">
    <source>
        <dbReference type="EMBL" id="CAG4989706.1"/>
    </source>
</evidence>
<dbReference type="RefSeq" id="WP_215237131.1">
    <property type="nucleotide sequence ID" value="NZ_CAJRAF010000001.1"/>
</dbReference>
<feature type="transmembrane region" description="Helical" evidence="1">
    <location>
        <begin position="7"/>
        <end position="25"/>
    </location>
</feature>
<keyword evidence="1" id="KW-0472">Membrane</keyword>
<comment type="caution">
    <text evidence="2">The sequence shown here is derived from an EMBL/GenBank/DDBJ whole genome shotgun (WGS) entry which is preliminary data.</text>
</comment>
<dbReference type="Proteomes" id="UP000680038">
    <property type="component" value="Unassembled WGS sequence"/>
</dbReference>
<keyword evidence="3" id="KW-1185">Reference proteome</keyword>
<reference evidence="2" key="1">
    <citation type="submission" date="2021-04" db="EMBL/GenBank/DDBJ databases">
        <authorList>
            <person name="Rodrigo-Torres L."/>
            <person name="Arahal R. D."/>
            <person name="Lucena T."/>
        </authorList>
    </citation>
    <scope>NUCLEOTIDE SEQUENCE</scope>
    <source>
        <strain evidence="2">CECT 9275</strain>
    </source>
</reference>
<dbReference type="AlphaFoldDB" id="A0A916NJJ5"/>
<keyword evidence="1" id="KW-0812">Transmembrane</keyword>
<organism evidence="2 3">
    <name type="scientific">Dyadobacter helix</name>
    <dbReference type="NCBI Taxonomy" id="2822344"/>
    <lineage>
        <taxon>Bacteria</taxon>
        <taxon>Pseudomonadati</taxon>
        <taxon>Bacteroidota</taxon>
        <taxon>Cytophagia</taxon>
        <taxon>Cytophagales</taxon>
        <taxon>Spirosomataceae</taxon>
        <taxon>Dyadobacter</taxon>
    </lineage>
</organism>
<gene>
    <name evidence="2" type="ORF">DYBT9275_00351</name>
</gene>
<keyword evidence="1" id="KW-1133">Transmembrane helix</keyword>
<proteinExistence type="predicted"/>
<protein>
    <submittedName>
        <fullName evidence="2">Uncharacterized protein</fullName>
    </submittedName>
</protein>
<evidence type="ECO:0000256" key="1">
    <source>
        <dbReference type="SAM" id="Phobius"/>
    </source>
</evidence>
<evidence type="ECO:0000313" key="3">
    <source>
        <dbReference type="Proteomes" id="UP000680038"/>
    </source>
</evidence>
<accession>A0A916NJJ5</accession>
<sequence length="145" mass="16726">MKFVKKGLVIGSIFLLIVFFAWSFLMRNTVRLDVDNCESAGYQSLNRIHDMFNQDWLSHSYGEAITYSGDQRCLFINYNRTHEILSFGSDPTSGWIRHSRLSQQQFDSLAAQRITTDSLTKLMFSFPSIDTGPEIPTRLMDFNPL</sequence>
<name>A0A916NJJ5_9BACT</name>
<dbReference type="EMBL" id="CAJRAF010000001">
    <property type="protein sequence ID" value="CAG4989706.1"/>
    <property type="molecule type" value="Genomic_DNA"/>
</dbReference>